<dbReference type="Gene3D" id="4.10.240.10">
    <property type="entry name" value="Zn(2)-C6 fungal-type DNA-binding domain"/>
    <property type="match status" value="1"/>
</dbReference>
<dbReference type="RefSeq" id="XP_040683005.1">
    <property type="nucleotide sequence ID" value="XM_040819740.1"/>
</dbReference>
<keyword evidence="2" id="KW-0479">Metal-binding</keyword>
<dbReference type="CDD" id="cd12148">
    <property type="entry name" value="fungal_TF_MHR"/>
    <property type="match status" value="1"/>
</dbReference>
<dbReference type="GO" id="GO:0005634">
    <property type="term" value="C:nucleus"/>
    <property type="evidence" value="ECO:0007669"/>
    <property type="project" value="UniProtKB-SubCell"/>
</dbReference>
<dbReference type="PANTHER" id="PTHR31001:SF87">
    <property type="entry name" value="COL-21"/>
    <property type="match status" value="1"/>
</dbReference>
<dbReference type="GeneID" id="63735396"/>
<reference evidence="6 7" key="1">
    <citation type="journal article" date="2014" name="Proc. Natl. Acad. Sci. U.S.A.">
        <title>Trajectory and genomic determinants of fungal-pathogen speciation and host adaptation.</title>
        <authorList>
            <person name="Hu X."/>
            <person name="Xiao G."/>
            <person name="Zheng P."/>
            <person name="Shang Y."/>
            <person name="Su Y."/>
            <person name="Zhang X."/>
            <person name="Liu X."/>
            <person name="Zhan S."/>
            <person name="St Leger R.J."/>
            <person name="Wang C."/>
        </authorList>
    </citation>
    <scope>NUCLEOTIDE SEQUENCE [LARGE SCALE GENOMIC DNA]</scope>
    <source>
        <strain evidence="6 7">ARSEF 1941</strain>
    </source>
</reference>
<dbReference type="InterPro" id="IPR001138">
    <property type="entry name" value="Zn2Cys6_DnaBD"/>
</dbReference>
<dbReference type="STRING" id="1081103.A0A0B2X8R5"/>
<comment type="subcellular location">
    <subcellularLocation>
        <location evidence="1">Nucleus</location>
    </subcellularLocation>
</comment>
<accession>A0A0B2X8R5</accession>
<dbReference type="AlphaFoldDB" id="A0A0B2X8R5"/>
<keyword evidence="7" id="KW-1185">Reference proteome</keyword>
<feature type="compositionally biased region" description="Polar residues" evidence="4">
    <location>
        <begin position="39"/>
        <end position="63"/>
    </location>
</feature>
<feature type="region of interest" description="Disordered" evidence="4">
    <location>
        <begin position="83"/>
        <end position="122"/>
    </location>
</feature>
<keyword evidence="3" id="KW-0539">Nucleus</keyword>
<dbReference type="GO" id="GO:0000981">
    <property type="term" value="F:DNA-binding transcription factor activity, RNA polymerase II-specific"/>
    <property type="evidence" value="ECO:0007669"/>
    <property type="project" value="InterPro"/>
</dbReference>
<dbReference type="PANTHER" id="PTHR31001">
    <property type="entry name" value="UNCHARACTERIZED TRANSCRIPTIONAL REGULATORY PROTEIN"/>
    <property type="match status" value="1"/>
</dbReference>
<feature type="compositionally biased region" description="Low complexity" evidence="4">
    <location>
        <begin position="109"/>
        <end position="122"/>
    </location>
</feature>
<dbReference type="HOGENOM" id="CLU_013838_0_0_1"/>
<evidence type="ECO:0000259" key="5">
    <source>
        <dbReference type="Pfam" id="PF04082"/>
    </source>
</evidence>
<dbReference type="OrthoDB" id="10263753at2759"/>
<dbReference type="InterPro" id="IPR036864">
    <property type="entry name" value="Zn2-C6_fun-type_DNA-bd_sf"/>
</dbReference>
<evidence type="ECO:0000256" key="2">
    <source>
        <dbReference type="ARBA" id="ARBA00022723"/>
    </source>
</evidence>
<sequence length="811" mass="90587">MGDSMLESEPPARSGKGPPKKRRRIVVSCTECHRRKQKVNSLSAPSRRVTTSYPPDYPTSQTHPCDRKLPCANCRSRNRETFCSYDPNARTSDSANTTSNNDVLVPRTSPSSQLPPFLSSSAPPKIAEPLSTTAATWGYGQTGASTISFLKKIEMAPLSDDRSSLSALSPASTSREDSFAVRERYKSLVRHLPAKVFIDKLVAMCLREFNWQYYFVDPDVFYVQLLEWNSLPFSIFSTEGPQGVSPSLRAFPAVLFQMLAAALLVLPDDEEEEFITLKYAANMTFEDLACDYSASGAEIVGLFGKKELSVTTVQAEFLRASFLKYTANVAESWHMIGIAIRDAQELGMHRDSLDPEATETSLESVLENQWLIERRRKMYMILAMWYAASLSTPHPYPHPKSPNKHNRNPSSQLRDINMSLILGRPGTVDWRHSFPSVPIDTPVPTDRFKTPISLRNPEKDPPTPLTRCLWMHEICLPLRDIQDLEQDGTYPKDFSRVDRLHQKIMSIRDSTPAVFRLKNPDTRWDDKPEVEGWIGISRYYFLLLHNFTIMALHRPYLFHRKESRVKALTAGLGMLEMQRSMFEGLPSASWRNFMLFFGTFDAIVLVAAVYILFPRDHPEHRHLSVQHIHWAIERFATMQHRNPLARAAQGVLGAILGKLTKALARCASPPKTSDTPGSTRGPSDTTPDSASSKPNTNQPLPNLSVNSLSGTGAAKSVVQGEDGENPGQDMPSDTWLSSSEWAFAPDELSSILPTFPISDLIYNDVTALQGDGGMMAVEDTSFGGGGASEWQFGGDIAEGTLWQVLNQFQSR</sequence>
<dbReference type="Proteomes" id="UP000030816">
    <property type="component" value="Unassembled WGS sequence"/>
</dbReference>
<proteinExistence type="predicted"/>
<evidence type="ECO:0000256" key="1">
    <source>
        <dbReference type="ARBA" id="ARBA00004123"/>
    </source>
</evidence>
<dbReference type="CDD" id="cd00067">
    <property type="entry name" value="GAL4"/>
    <property type="match status" value="1"/>
</dbReference>
<evidence type="ECO:0000256" key="4">
    <source>
        <dbReference type="SAM" id="MobiDB-lite"/>
    </source>
</evidence>
<feature type="compositionally biased region" description="Polar residues" evidence="4">
    <location>
        <begin position="670"/>
        <end position="709"/>
    </location>
</feature>
<dbReference type="GO" id="GO:0003677">
    <property type="term" value="F:DNA binding"/>
    <property type="evidence" value="ECO:0007669"/>
    <property type="project" value="InterPro"/>
</dbReference>
<dbReference type="Pfam" id="PF04082">
    <property type="entry name" value="Fungal_trans"/>
    <property type="match status" value="1"/>
</dbReference>
<dbReference type="InterPro" id="IPR050613">
    <property type="entry name" value="Sec_Metabolite_Reg"/>
</dbReference>
<protein>
    <submittedName>
        <fullName evidence="6">Transcription factor, fungi</fullName>
    </submittedName>
</protein>
<organism evidence="6 7">
    <name type="scientific">Metarhizium album (strain ARSEF 1941)</name>
    <dbReference type="NCBI Taxonomy" id="1081103"/>
    <lineage>
        <taxon>Eukaryota</taxon>
        <taxon>Fungi</taxon>
        <taxon>Dikarya</taxon>
        <taxon>Ascomycota</taxon>
        <taxon>Pezizomycotina</taxon>
        <taxon>Sordariomycetes</taxon>
        <taxon>Hypocreomycetidae</taxon>
        <taxon>Hypocreales</taxon>
        <taxon>Clavicipitaceae</taxon>
        <taxon>Metarhizium</taxon>
    </lineage>
</organism>
<gene>
    <name evidence="6" type="ORF">MAM_00941</name>
</gene>
<evidence type="ECO:0000256" key="3">
    <source>
        <dbReference type="ARBA" id="ARBA00023242"/>
    </source>
</evidence>
<comment type="caution">
    <text evidence="6">The sequence shown here is derived from an EMBL/GenBank/DDBJ whole genome shotgun (WGS) entry which is preliminary data.</text>
</comment>
<dbReference type="GO" id="GO:0008270">
    <property type="term" value="F:zinc ion binding"/>
    <property type="evidence" value="ECO:0007669"/>
    <property type="project" value="InterPro"/>
</dbReference>
<dbReference type="InterPro" id="IPR007219">
    <property type="entry name" value="XnlR_reg_dom"/>
</dbReference>
<feature type="region of interest" description="Disordered" evidence="4">
    <location>
        <begin position="1"/>
        <end position="65"/>
    </location>
</feature>
<feature type="compositionally biased region" description="Polar residues" evidence="4">
    <location>
        <begin position="89"/>
        <end position="102"/>
    </location>
</feature>
<feature type="domain" description="Xylanolytic transcriptional activator regulatory" evidence="5">
    <location>
        <begin position="245"/>
        <end position="376"/>
    </location>
</feature>
<name>A0A0B2X8R5_METAS</name>
<dbReference type="GO" id="GO:0006351">
    <property type="term" value="P:DNA-templated transcription"/>
    <property type="evidence" value="ECO:0007669"/>
    <property type="project" value="InterPro"/>
</dbReference>
<dbReference type="EMBL" id="AZHE01000001">
    <property type="protein sequence ID" value="KHO01940.1"/>
    <property type="molecule type" value="Genomic_DNA"/>
</dbReference>
<evidence type="ECO:0000313" key="7">
    <source>
        <dbReference type="Proteomes" id="UP000030816"/>
    </source>
</evidence>
<feature type="region of interest" description="Disordered" evidence="4">
    <location>
        <begin position="666"/>
        <end position="709"/>
    </location>
</feature>
<evidence type="ECO:0000313" key="6">
    <source>
        <dbReference type="EMBL" id="KHO01940.1"/>
    </source>
</evidence>